<sequence>MPPAHSLFSTLQRTTWRVSLPVKLWTRTALAEDRSSRRERALRARRRCHCSNFEGVGCVATVVHGCLAALDRGVAGNAIVSGMDMLEMRARCSFGLERHVRTSITLVRFIGDFGPLERRGTSSCPIAMGFFLSTGRHFRSYSARMTASRETCTPASIPSWSKSVTPVGAPTSTASHLTDILPEIKTCGRSCVRWERSDLRAEVRTV</sequence>
<proteinExistence type="predicted"/>
<gene>
    <name evidence="1" type="ORF">PYCCODRAFT_1175202</name>
</gene>
<dbReference type="Proteomes" id="UP000193067">
    <property type="component" value="Unassembled WGS sequence"/>
</dbReference>
<protein>
    <submittedName>
        <fullName evidence="1">Uncharacterized protein</fullName>
    </submittedName>
</protein>
<reference evidence="1 2" key="1">
    <citation type="journal article" date="2015" name="Biotechnol. Biofuels">
        <title>Enhanced degradation of softwood versus hardwood by the white-rot fungus Pycnoporus coccineus.</title>
        <authorList>
            <person name="Couturier M."/>
            <person name="Navarro D."/>
            <person name="Chevret D."/>
            <person name="Henrissat B."/>
            <person name="Piumi F."/>
            <person name="Ruiz-Duenas F.J."/>
            <person name="Martinez A.T."/>
            <person name="Grigoriev I.V."/>
            <person name="Riley R."/>
            <person name="Lipzen A."/>
            <person name="Berrin J.G."/>
            <person name="Master E.R."/>
            <person name="Rosso M.N."/>
        </authorList>
    </citation>
    <scope>NUCLEOTIDE SEQUENCE [LARGE SCALE GENOMIC DNA]</scope>
    <source>
        <strain evidence="1 2">BRFM310</strain>
    </source>
</reference>
<organism evidence="1 2">
    <name type="scientific">Trametes coccinea (strain BRFM310)</name>
    <name type="common">Pycnoporus coccineus</name>
    <dbReference type="NCBI Taxonomy" id="1353009"/>
    <lineage>
        <taxon>Eukaryota</taxon>
        <taxon>Fungi</taxon>
        <taxon>Dikarya</taxon>
        <taxon>Basidiomycota</taxon>
        <taxon>Agaricomycotina</taxon>
        <taxon>Agaricomycetes</taxon>
        <taxon>Polyporales</taxon>
        <taxon>Polyporaceae</taxon>
        <taxon>Trametes</taxon>
    </lineage>
</organism>
<keyword evidence="2" id="KW-1185">Reference proteome</keyword>
<evidence type="ECO:0000313" key="2">
    <source>
        <dbReference type="Proteomes" id="UP000193067"/>
    </source>
</evidence>
<dbReference type="AlphaFoldDB" id="A0A1Y2IX73"/>
<accession>A0A1Y2IX73</accession>
<dbReference type="OrthoDB" id="10653839at2759"/>
<evidence type="ECO:0000313" key="1">
    <source>
        <dbReference type="EMBL" id="OSD05769.1"/>
    </source>
</evidence>
<name>A0A1Y2IX73_TRAC3</name>
<dbReference type="EMBL" id="KZ084092">
    <property type="protein sequence ID" value="OSD05769.1"/>
    <property type="molecule type" value="Genomic_DNA"/>
</dbReference>